<evidence type="ECO:0000313" key="9">
    <source>
        <dbReference type="Proteomes" id="UP000638648"/>
    </source>
</evidence>
<sequence length="572" mass="57673">MSGMVSGIGSELPARDLVAAVSSVQPVDWLAIGPPLAVAVTALVVLVVDAFLPVRRRGLAPWLSLLGLLVGLGLLVPLAAESGPRGVFCAGGTLEPPAACSYVVDSLTLVFQLIAAGGAALVVLLSAGRKGARADRPATGTLGAGVPPGEYHFLLLASVTGAMTLAGARDLITLVVALEVVSLPAFALVGLRRGDGRGAEAALKFFLVSVVSVAVMLFGVSFVYGATGTVYLDRIAAVLRSGGLATLTGDGMAAVAGVGVVLTLVGLAFKVAAVPFHFWVPDTYVGAPIPVAAYLSVVSKAAGFVGLLLVVSIAFPSYADVWDPVVGVLAALTMTLGNLVALRQRNAVRLLAWSSVAQAGYLLVPLGTGGGNGVLAATVAYLLIYAVINLGAFSVVALGVAGPGRGRFLDDYRGLFWRQPLRAAALGFFLLALAGLPPGVLGLFGKVVLFRAAIDGGAGWLAVVMAVNVVIALAYYLYWTALLFLPARSEEGAAAVADNGTRAGTVTGARAGAVAGSVASSGNGGTPAAASGVTLDPWPARLAVVVLAVLALVLSVAPNLAIDVLRHLPTSL</sequence>
<keyword evidence="5" id="KW-1003">Cell membrane</keyword>
<feature type="domain" description="NADH:quinone oxidoreductase/Mrp antiporter transmembrane" evidence="7">
    <location>
        <begin position="168"/>
        <end position="471"/>
    </location>
</feature>
<keyword evidence="2 5" id="KW-0812">Transmembrane</keyword>
<dbReference type="Proteomes" id="UP000638648">
    <property type="component" value="Unassembled WGS sequence"/>
</dbReference>
<comment type="caution">
    <text evidence="8">The sequence shown here is derived from an EMBL/GenBank/DDBJ whole genome shotgun (WGS) entry which is preliminary data.</text>
</comment>
<keyword evidence="5" id="KW-1278">Translocase</keyword>
<feature type="transmembrane region" description="Helical" evidence="5">
    <location>
        <begin position="291"/>
        <end position="315"/>
    </location>
</feature>
<protein>
    <recommendedName>
        <fullName evidence="5">NADH-quinone oxidoreductase subunit N</fullName>
        <ecNumber evidence="5">7.1.1.-</ecNumber>
    </recommendedName>
    <alternativeName>
        <fullName evidence="5">NADH dehydrogenase I subunit N</fullName>
    </alternativeName>
    <alternativeName>
        <fullName evidence="5">NDH-1 subunit N</fullName>
    </alternativeName>
</protein>
<evidence type="ECO:0000256" key="1">
    <source>
        <dbReference type="ARBA" id="ARBA00004127"/>
    </source>
</evidence>
<name>A0A927MU25_9ACTN</name>
<dbReference type="GO" id="GO:0005886">
    <property type="term" value="C:plasma membrane"/>
    <property type="evidence" value="ECO:0007669"/>
    <property type="project" value="UniProtKB-SubCell"/>
</dbReference>
<evidence type="ECO:0000256" key="5">
    <source>
        <dbReference type="HAMAP-Rule" id="MF_00445"/>
    </source>
</evidence>
<evidence type="ECO:0000256" key="4">
    <source>
        <dbReference type="ARBA" id="ARBA00023136"/>
    </source>
</evidence>
<dbReference type="Pfam" id="PF00361">
    <property type="entry name" value="Proton_antipo_M"/>
    <property type="match status" value="1"/>
</dbReference>
<comment type="subcellular location">
    <subcellularLocation>
        <location evidence="5">Cell membrane</location>
        <topology evidence="5">Multi-pass membrane protein</topology>
    </subcellularLocation>
    <subcellularLocation>
        <location evidence="1">Endomembrane system</location>
        <topology evidence="1">Multi-pass membrane protein</topology>
    </subcellularLocation>
    <subcellularLocation>
        <location evidence="6">Membrane</location>
        <topology evidence="6">Multi-pass membrane protein</topology>
    </subcellularLocation>
</comment>
<dbReference type="InterPro" id="IPR010096">
    <property type="entry name" value="NADH-Q_OxRdtase_suN/2"/>
</dbReference>
<proteinExistence type="inferred from homology"/>
<dbReference type="EC" id="7.1.1.-" evidence="5"/>
<organism evidence="8 9">
    <name type="scientific">Actinopolymorpha pittospori</name>
    <dbReference type="NCBI Taxonomy" id="648752"/>
    <lineage>
        <taxon>Bacteria</taxon>
        <taxon>Bacillati</taxon>
        <taxon>Actinomycetota</taxon>
        <taxon>Actinomycetes</taxon>
        <taxon>Propionibacteriales</taxon>
        <taxon>Actinopolymorphaceae</taxon>
        <taxon>Actinopolymorpha</taxon>
    </lineage>
</organism>
<gene>
    <name evidence="5" type="primary">nuoN</name>
    <name evidence="8" type="ORF">HEB94_003754</name>
</gene>
<dbReference type="GO" id="GO:0050136">
    <property type="term" value="F:NADH dehydrogenase (quinone) (non-electrogenic) activity"/>
    <property type="evidence" value="ECO:0007669"/>
    <property type="project" value="UniProtKB-UniRule"/>
</dbReference>
<accession>A0A927MU25</accession>
<reference evidence="8" key="1">
    <citation type="submission" date="2020-10" db="EMBL/GenBank/DDBJ databases">
        <title>Sequencing the genomes of 1000 actinobacteria strains.</title>
        <authorList>
            <person name="Klenk H.-P."/>
        </authorList>
    </citation>
    <scope>NUCLEOTIDE SEQUENCE</scope>
    <source>
        <strain evidence="8">DSM 45354</strain>
    </source>
</reference>
<comment type="catalytic activity">
    <reaction evidence="5">
        <text>a quinone + NADH + 5 H(+)(in) = a quinol + NAD(+) + 4 H(+)(out)</text>
        <dbReference type="Rhea" id="RHEA:57888"/>
        <dbReference type="ChEBI" id="CHEBI:15378"/>
        <dbReference type="ChEBI" id="CHEBI:24646"/>
        <dbReference type="ChEBI" id="CHEBI:57540"/>
        <dbReference type="ChEBI" id="CHEBI:57945"/>
        <dbReference type="ChEBI" id="CHEBI:132124"/>
    </reaction>
</comment>
<feature type="transmembrane region" description="Helical" evidence="5">
    <location>
        <begin position="423"/>
        <end position="445"/>
    </location>
</feature>
<keyword evidence="5" id="KW-0813">Transport</keyword>
<keyword evidence="5" id="KW-0520">NAD</keyword>
<feature type="transmembrane region" description="Helical" evidence="5">
    <location>
        <begin position="457"/>
        <end position="478"/>
    </location>
</feature>
<dbReference type="PANTHER" id="PTHR22773">
    <property type="entry name" value="NADH DEHYDROGENASE"/>
    <property type="match status" value="1"/>
</dbReference>
<feature type="transmembrane region" description="Helical" evidence="5">
    <location>
        <begin position="172"/>
        <end position="191"/>
    </location>
</feature>
<feature type="transmembrane region" description="Helical" evidence="5">
    <location>
        <begin position="29"/>
        <end position="52"/>
    </location>
</feature>
<feature type="transmembrane region" description="Helical" evidence="5">
    <location>
        <begin position="321"/>
        <end position="341"/>
    </location>
</feature>
<feature type="transmembrane region" description="Helical" evidence="5">
    <location>
        <begin position="542"/>
        <end position="562"/>
    </location>
</feature>
<dbReference type="InterPro" id="IPR001750">
    <property type="entry name" value="ND/Mrp_TM"/>
</dbReference>
<feature type="transmembrane region" description="Helical" evidence="5">
    <location>
        <begin position="379"/>
        <end position="402"/>
    </location>
</feature>
<comment type="similarity">
    <text evidence="5">Belongs to the complex I subunit 2 family.</text>
</comment>
<keyword evidence="5" id="KW-0874">Quinone</keyword>
<dbReference type="GO" id="GO:0042773">
    <property type="term" value="P:ATP synthesis coupled electron transport"/>
    <property type="evidence" value="ECO:0007669"/>
    <property type="project" value="InterPro"/>
</dbReference>
<evidence type="ECO:0000313" key="8">
    <source>
        <dbReference type="EMBL" id="MBE1606906.1"/>
    </source>
</evidence>
<dbReference type="AlphaFoldDB" id="A0A927MU25"/>
<dbReference type="GO" id="GO:0008137">
    <property type="term" value="F:NADH dehydrogenase (ubiquinone) activity"/>
    <property type="evidence" value="ECO:0007669"/>
    <property type="project" value="InterPro"/>
</dbReference>
<keyword evidence="9" id="KW-1185">Reference proteome</keyword>
<dbReference type="EMBL" id="JADBEM010000001">
    <property type="protein sequence ID" value="MBE1606906.1"/>
    <property type="molecule type" value="Genomic_DNA"/>
</dbReference>
<dbReference type="GO" id="GO:0048038">
    <property type="term" value="F:quinone binding"/>
    <property type="evidence" value="ECO:0007669"/>
    <property type="project" value="UniProtKB-KW"/>
</dbReference>
<dbReference type="HAMAP" id="MF_00445">
    <property type="entry name" value="NDH1_NuoN_1"/>
    <property type="match status" value="1"/>
</dbReference>
<feature type="transmembrane region" description="Helical" evidence="5">
    <location>
        <begin position="149"/>
        <end position="166"/>
    </location>
</feature>
<evidence type="ECO:0000256" key="3">
    <source>
        <dbReference type="ARBA" id="ARBA00022989"/>
    </source>
</evidence>
<dbReference type="GO" id="GO:0012505">
    <property type="term" value="C:endomembrane system"/>
    <property type="evidence" value="ECO:0007669"/>
    <property type="project" value="UniProtKB-SubCell"/>
</dbReference>
<evidence type="ECO:0000256" key="6">
    <source>
        <dbReference type="RuleBase" id="RU000320"/>
    </source>
</evidence>
<evidence type="ECO:0000256" key="2">
    <source>
        <dbReference type="ARBA" id="ARBA00022692"/>
    </source>
</evidence>
<keyword evidence="4 5" id="KW-0472">Membrane</keyword>
<feature type="transmembrane region" description="Helical" evidence="5">
    <location>
        <begin position="109"/>
        <end position="128"/>
    </location>
</feature>
<comment type="subunit">
    <text evidence="5">NDH-1 is composed of 14 different subunits. Subunits NuoA, H, J, K, L, M, N constitute the membrane sector of the complex.</text>
</comment>
<feature type="transmembrane region" description="Helical" evidence="5">
    <location>
        <begin position="59"/>
        <end position="80"/>
    </location>
</feature>
<feature type="transmembrane region" description="Helical" evidence="5">
    <location>
        <begin position="252"/>
        <end position="279"/>
    </location>
</feature>
<comment type="function">
    <text evidence="5">NDH-1 shuttles electrons from NADH, via FMN and iron-sulfur (Fe-S) centers, to quinones in the respiratory chain. The immediate electron acceptor for the enzyme in this species is believed to be a menaquinone. Couples the redox reaction to proton translocation (for every two electrons transferred, four hydrogen ions are translocated across the cytoplasmic membrane), and thus conserves the redox energy in a proton gradient.</text>
</comment>
<feature type="transmembrane region" description="Helical" evidence="5">
    <location>
        <begin position="203"/>
        <end position="232"/>
    </location>
</feature>
<keyword evidence="3 5" id="KW-1133">Transmembrane helix</keyword>
<evidence type="ECO:0000259" key="7">
    <source>
        <dbReference type="Pfam" id="PF00361"/>
    </source>
</evidence>